<keyword evidence="5" id="KW-0206">Cytoskeleton</keyword>
<dbReference type="SUPFAM" id="SSF53067">
    <property type="entry name" value="Actin-like ATPase domain"/>
    <property type="match status" value="2"/>
</dbReference>
<reference evidence="8" key="1">
    <citation type="submission" date="2024-04" db="EMBL/GenBank/DDBJ databases">
        <title>Salinicola lusitanus LLJ914,a marine bacterium isolated from the Okinawa Trough.</title>
        <authorList>
            <person name="Li J."/>
        </authorList>
    </citation>
    <scope>NUCLEOTIDE SEQUENCE [LARGE SCALE GENOMIC DNA]</scope>
</reference>
<evidence type="ECO:0000256" key="2">
    <source>
        <dbReference type="ARBA" id="ARBA00022490"/>
    </source>
</evidence>
<dbReference type="AlphaFoldDB" id="A0AAW0PJ96"/>
<dbReference type="PANTHER" id="PTHR11937">
    <property type="entry name" value="ACTIN"/>
    <property type="match status" value="1"/>
</dbReference>
<evidence type="ECO:0000256" key="1">
    <source>
        <dbReference type="ARBA" id="ARBA00004245"/>
    </source>
</evidence>
<dbReference type="Gene3D" id="3.90.640.10">
    <property type="entry name" value="Actin, Chain A, domain 4"/>
    <property type="match status" value="1"/>
</dbReference>
<dbReference type="EMBL" id="JBBPFD010000005">
    <property type="protein sequence ID" value="KAK7925059.1"/>
    <property type="molecule type" value="Genomic_DNA"/>
</dbReference>
<dbReference type="InterPro" id="IPR020902">
    <property type="entry name" value="Actin/actin-like_CS"/>
</dbReference>
<dbReference type="PRINTS" id="PR00190">
    <property type="entry name" value="ACTIN"/>
</dbReference>
<sequence>MTITHPIERGVVTNWDNMEKLWHHIFYNELEVAPDERTVMLTEPPLNPKANKEKTTQIMFETFNTPAMYVGMQAVLSLYPSCQTTGLVVDCGDGITHAVPVYEGFALPHAITKLELAGGDLTDKLMNMLTKKGYNFPYPADREIVRDIKEKLCYVAQDYEKEISTAAQPFSSLERSYKLPDGQFITIGQERFTCPEALFQPSIFGIDSSGIHEITFNCVMNVNNKEIHKLMYTNMVMTGGTTLYPGFATRMINAITTLAPEKMKIKIVTPTKREFAVWTGGSILASLSTFRQLCISKQEYAECGSGIVHWKCF</sequence>
<dbReference type="Pfam" id="PF00022">
    <property type="entry name" value="Actin"/>
    <property type="match status" value="1"/>
</dbReference>
<dbReference type="FunFam" id="3.90.640.10:FF:000047">
    <property type="entry name" value="Actin, alpha skeletal muscle"/>
    <property type="match status" value="1"/>
</dbReference>
<keyword evidence="3" id="KW-0547">Nucleotide-binding</keyword>
<comment type="similarity">
    <text evidence="6">Belongs to the actin family.</text>
</comment>
<evidence type="ECO:0008006" key="9">
    <source>
        <dbReference type="Google" id="ProtNLM"/>
    </source>
</evidence>
<comment type="caution">
    <text evidence="7">The sequence shown here is derived from an EMBL/GenBank/DDBJ whole genome shotgun (WGS) entry which is preliminary data.</text>
</comment>
<evidence type="ECO:0000313" key="7">
    <source>
        <dbReference type="EMBL" id="KAK7925059.1"/>
    </source>
</evidence>
<proteinExistence type="inferred from homology"/>
<keyword evidence="4" id="KW-0067">ATP-binding</keyword>
<dbReference type="SMART" id="SM00268">
    <property type="entry name" value="ACTIN"/>
    <property type="match status" value="1"/>
</dbReference>
<protein>
    <recommendedName>
        <fullName evidence="9">Actin</fullName>
    </recommendedName>
</protein>
<keyword evidence="8" id="KW-1185">Reference proteome</keyword>
<dbReference type="FunFam" id="3.30.420.40:FF:000058">
    <property type="entry name" value="Putative actin-related protein 5"/>
    <property type="match status" value="1"/>
</dbReference>
<evidence type="ECO:0000313" key="8">
    <source>
        <dbReference type="Proteomes" id="UP001460270"/>
    </source>
</evidence>
<dbReference type="InterPro" id="IPR043129">
    <property type="entry name" value="ATPase_NBD"/>
</dbReference>
<dbReference type="PROSITE" id="PS01132">
    <property type="entry name" value="ACTINS_ACT_LIKE"/>
    <property type="match status" value="1"/>
</dbReference>
<evidence type="ECO:0000256" key="4">
    <source>
        <dbReference type="ARBA" id="ARBA00022840"/>
    </source>
</evidence>
<dbReference type="Gene3D" id="3.30.420.40">
    <property type="match status" value="2"/>
</dbReference>
<evidence type="ECO:0000256" key="5">
    <source>
        <dbReference type="ARBA" id="ARBA00023212"/>
    </source>
</evidence>
<accession>A0AAW0PJ96</accession>
<evidence type="ECO:0000256" key="6">
    <source>
        <dbReference type="RuleBase" id="RU000487"/>
    </source>
</evidence>
<name>A0AAW0PJ96_9GOBI</name>
<dbReference type="FunFam" id="3.30.420.40:FF:000148">
    <property type="entry name" value="Actin, alpha skeletal muscle"/>
    <property type="match status" value="1"/>
</dbReference>
<evidence type="ECO:0000256" key="3">
    <source>
        <dbReference type="ARBA" id="ARBA00022741"/>
    </source>
</evidence>
<dbReference type="InterPro" id="IPR004000">
    <property type="entry name" value="Actin"/>
</dbReference>
<dbReference type="GO" id="GO:0005524">
    <property type="term" value="F:ATP binding"/>
    <property type="evidence" value="ECO:0007669"/>
    <property type="project" value="UniProtKB-KW"/>
</dbReference>
<keyword evidence="2" id="KW-0963">Cytoplasm</keyword>
<organism evidence="7 8">
    <name type="scientific">Mugilogobius chulae</name>
    <name type="common">yellowstripe goby</name>
    <dbReference type="NCBI Taxonomy" id="88201"/>
    <lineage>
        <taxon>Eukaryota</taxon>
        <taxon>Metazoa</taxon>
        <taxon>Chordata</taxon>
        <taxon>Craniata</taxon>
        <taxon>Vertebrata</taxon>
        <taxon>Euteleostomi</taxon>
        <taxon>Actinopterygii</taxon>
        <taxon>Neopterygii</taxon>
        <taxon>Teleostei</taxon>
        <taxon>Neoteleostei</taxon>
        <taxon>Acanthomorphata</taxon>
        <taxon>Gobiaria</taxon>
        <taxon>Gobiiformes</taxon>
        <taxon>Gobioidei</taxon>
        <taxon>Gobiidae</taxon>
        <taxon>Gobionellinae</taxon>
        <taxon>Mugilogobius</taxon>
    </lineage>
</organism>
<comment type="subcellular location">
    <subcellularLocation>
        <location evidence="1">Cytoplasm</location>
        <location evidence="1">Cytoskeleton</location>
    </subcellularLocation>
</comment>
<gene>
    <name evidence="7" type="ORF">WMY93_007369</name>
</gene>
<dbReference type="GO" id="GO:0005856">
    <property type="term" value="C:cytoskeleton"/>
    <property type="evidence" value="ECO:0007669"/>
    <property type="project" value="UniProtKB-SubCell"/>
</dbReference>
<dbReference type="Proteomes" id="UP001460270">
    <property type="component" value="Unassembled WGS sequence"/>
</dbReference>